<dbReference type="Gene3D" id="3.30.559.10">
    <property type="entry name" value="Chloramphenicol acetyltransferase-like domain"/>
    <property type="match status" value="1"/>
</dbReference>
<gene>
    <name evidence="10" type="ORF">HNP84_001733</name>
</gene>
<accession>A0A840P3G7</accession>
<dbReference type="SUPFAM" id="SSF52777">
    <property type="entry name" value="CoA-dependent acyltransferases"/>
    <property type="match status" value="1"/>
</dbReference>
<feature type="region of interest" description="Disordered" evidence="7">
    <location>
        <begin position="78"/>
        <end position="150"/>
    </location>
</feature>
<protein>
    <recommendedName>
        <fullName evidence="6">Dihydrolipoamide acetyltransferase component of pyruvate dehydrogenase complex</fullName>
        <ecNumber evidence="6">2.3.1.-</ecNumber>
    </recommendedName>
</protein>
<name>A0A840P3G7_9ACTN</name>
<feature type="domain" description="2-oxoacid dehydrogenase acyltransferase catalytic" evidence="8">
    <location>
        <begin position="186"/>
        <end position="402"/>
    </location>
</feature>
<dbReference type="InterPro" id="IPR011053">
    <property type="entry name" value="Single_hybrid_motif"/>
</dbReference>
<dbReference type="PANTHER" id="PTHR43178:SF5">
    <property type="entry name" value="LIPOAMIDE ACYLTRANSFERASE COMPONENT OF BRANCHED-CHAIN ALPHA-KETO ACID DEHYDROGENASE COMPLEX, MITOCHONDRIAL"/>
    <property type="match status" value="1"/>
</dbReference>
<proteinExistence type="inferred from homology"/>
<dbReference type="InterPro" id="IPR000089">
    <property type="entry name" value="Biotin_lipoyl"/>
</dbReference>
<evidence type="ECO:0000256" key="4">
    <source>
        <dbReference type="ARBA" id="ARBA00022823"/>
    </source>
</evidence>
<dbReference type="Pfam" id="PF00364">
    <property type="entry name" value="Biotin_lipoyl"/>
    <property type="match status" value="1"/>
</dbReference>
<feature type="compositionally biased region" description="Basic and acidic residues" evidence="7">
    <location>
        <begin position="81"/>
        <end position="90"/>
    </location>
</feature>
<comment type="cofactor">
    <cofactor evidence="1 6">
        <name>(R)-lipoate</name>
        <dbReference type="ChEBI" id="CHEBI:83088"/>
    </cofactor>
</comment>
<keyword evidence="5 6" id="KW-0012">Acyltransferase</keyword>
<dbReference type="RefSeq" id="WP_185048815.1">
    <property type="nucleotide sequence ID" value="NZ_JACHGN010000003.1"/>
</dbReference>
<evidence type="ECO:0000259" key="9">
    <source>
        <dbReference type="Pfam" id="PF00364"/>
    </source>
</evidence>
<dbReference type="GO" id="GO:0005737">
    <property type="term" value="C:cytoplasm"/>
    <property type="evidence" value="ECO:0007669"/>
    <property type="project" value="TreeGrafter"/>
</dbReference>
<dbReference type="Pfam" id="PF00198">
    <property type="entry name" value="2-oxoacid_dh"/>
    <property type="match status" value="1"/>
</dbReference>
<dbReference type="PROSITE" id="PS00189">
    <property type="entry name" value="LIPOYL"/>
    <property type="match status" value="1"/>
</dbReference>
<comment type="similarity">
    <text evidence="2 6">Belongs to the 2-oxoacid dehydrogenase family.</text>
</comment>
<feature type="compositionally biased region" description="Low complexity" evidence="7">
    <location>
        <begin position="119"/>
        <end position="131"/>
    </location>
</feature>
<dbReference type="GO" id="GO:0016407">
    <property type="term" value="F:acetyltransferase activity"/>
    <property type="evidence" value="ECO:0007669"/>
    <property type="project" value="TreeGrafter"/>
</dbReference>
<feature type="domain" description="Lipoyl-binding" evidence="9">
    <location>
        <begin position="3"/>
        <end position="74"/>
    </location>
</feature>
<evidence type="ECO:0000313" key="10">
    <source>
        <dbReference type="EMBL" id="MBB5132020.1"/>
    </source>
</evidence>
<dbReference type="SUPFAM" id="SSF51230">
    <property type="entry name" value="Single hybrid motif"/>
    <property type="match status" value="1"/>
</dbReference>
<keyword evidence="11" id="KW-1185">Reference proteome</keyword>
<evidence type="ECO:0000256" key="6">
    <source>
        <dbReference type="RuleBase" id="RU003423"/>
    </source>
</evidence>
<evidence type="ECO:0000256" key="7">
    <source>
        <dbReference type="SAM" id="MobiDB-lite"/>
    </source>
</evidence>
<dbReference type="GO" id="GO:0031405">
    <property type="term" value="F:lipoic acid binding"/>
    <property type="evidence" value="ECO:0007669"/>
    <property type="project" value="TreeGrafter"/>
</dbReference>
<evidence type="ECO:0000313" key="11">
    <source>
        <dbReference type="Proteomes" id="UP000578449"/>
    </source>
</evidence>
<evidence type="ECO:0000256" key="3">
    <source>
        <dbReference type="ARBA" id="ARBA00022679"/>
    </source>
</evidence>
<dbReference type="EC" id="2.3.1.-" evidence="6"/>
<dbReference type="CDD" id="cd06849">
    <property type="entry name" value="lipoyl_domain"/>
    <property type="match status" value="1"/>
</dbReference>
<dbReference type="AlphaFoldDB" id="A0A840P3G7"/>
<dbReference type="InterPro" id="IPR001078">
    <property type="entry name" value="2-oxoacid_DH_actylTfrase"/>
</dbReference>
<dbReference type="EMBL" id="JACHGN010000003">
    <property type="protein sequence ID" value="MBB5132020.1"/>
    <property type="molecule type" value="Genomic_DNA"/>
</dbReference>
<dbReference type="InterPro" id="IPR003016">
    <property type="entry name" value="2-oxoA_DH_lipoyl-BS"/>
</dbReference>
<evidence type="ECO:0000256" key="5">
    <source>
        <dbReference type="ARBA" id="ARBA00023315"/>
    </source>
</evidence>
<dbReference type="InterPro" id="IPR050743">
    <property type="entry name" value="2-oxoacid_DH_E2_comp"/>
</dbReference>
<dbReference type="InterPro" id="IPR023213">
    <property type="entry name" value="CAT-like_dom_sf"/>
</dbReference>
<evidence type="ECO:0000259" key="8">
    <source>
        <dbReference type="Pfam" id="PF00198"/>
    </source>
</evidence>
<keyword evidence="4 6" id="KW-0450">Lipoyl</keyword>
<dbReference type="Gene3D" id="2.40.50.100">
    <property type="match status" value="1"/>
</dbReference>
<organism evidence="10 11">
    <name type="scientific">Thermocatellispora tengchongensis</name>
    <dbReference type="NCBI Taxonomy" id="1073253"/>
    <lineage>
        <taxon>Bacteria</taxon>
        <taxon>Bacillati</taxon>
        <taxon>Actinomycetota</taxon>
        <taxon>Actinomycetes</taxon>
        <taxon>Streptosporangiales</taxon>
        <taxon>Streptosporangiaceae</taxon>
        <taxon>Thermocatellispora</taxon>
    </lineage>
</organism>
<evidence type="ECO:0000256" key="1">
    <source>
        <dbReference type="ARBA" id="ARBA00001938"/>
    </source>
</evidence>
<feature type="compositionally biased region" description="Gly residues" evidence="7">
    <location>
        <begin position="132"/>
        <end position="145"/>
    </location>
</feature>
<dbReference type="PANTHER" id="PTHR43178">
    <property type="entry name" value="DIHYDROLIPOAMIDE ACETYLTRANSFERASE COMPONENT OF PYRUVATE DEHYDROGENASE COMPLEX"/>
    <property type="match status" value="1"/>
</dbReference>
<comment type="caution">
    <text evidence="10">The sequence shown here is derived from an EMBL/GenBank/DDBJ whole genome shotgun (WGS) entry which is preliminary data.</text>
</comment>
<evidence type="ECO:0000256" key="2">
    <source>
        <dbReference type="ARBA" id="ARBA00007317"/>
    </source>
</evidence>
<reference evidence="10 11" key="1">
    <citation type="submission" date="2020-08" db="EMBL/GenBank/DDBJ databases">
        <title>Genomic Encyclopedia of Type Strains, Phase IV (KMG-IV): sequencing the most valuable type-strain genomes for metagenomic binning, comparative biology and taxonomic classification.</title>
        <authorList>
            <person name="Goeker M."/>
        </authorList>
    </citation>
    <scope>NUCLEOTIDE SEQUENCE [LARGE SCALE GENOMIC DNA]</scope>
    <source>
        <strain evidence="10 11">DSM 45615</strain>
    </source>
</reference>
<feature type="compositionally biased region" description="Basic and acidic residues" evidence="7">
    <location>
        <begin position="97"/>
        <end position="118"/>
    </location>
</feature>
<sequence length="410" mass="42434">MIEIRVPRLNANDASYVLVEWAAGDGQEVRAGDPVAVLETSKAAEELAAEAGGVLRHLVREGAECAPGQPIARLLAPGEQAGERSGERSGEQPGEQGGEHPGERPREHAADAAGDRGGEPAAQAGAAQAGAGPDGAGPGGAGPDGGPVVTEPARRLMEERGIPPERVRALGLRVVRRADVEGLDLIEVPRVQRRIAEVVTRSHREIPAAYAVMRIDVTGALSRARELSRSERTLIGVPELVIDAVAGLLGRFPLLFAAPVAGGRARPAEGAHVGVTIDVGRGMFIPVVRHADRLGPGGIARELTRFRATAMNGSFTEADLAGGAITLTLHPADGVIMAVPLVPPGQICALALTAPRSEVVEQAGGGFRARKVVSLGLAYDHRYVNGMQATAFLGEIRAGLERLSGGSAPI</sequence>
<keyword evidence="3 6" id="KW-0808">Transferase</keyword>
<dbReference type="Proteomes" id="UP000578449">
    <property type="component" value="Unassembled WGS sequence"/>
</dbReference>